<dbReference type="CDD" id="cd00371">
    <property type="entry name" value="HMA"/>
    <property type="match status" value="1"/>
</dbReference>
<dbReference type="EMBL" id="VSSQ01066326">
    <property type="protein sequence ID" value="MPN18900.1"/>
    <property type="molecule type" value="Genomic_DNA"/>
</dbReference>
<dbReference type="InterPro" id="IPR006121">
    <property type="entry name" value="HMA_dom"/>
</dbReference>
<dbReference type="SUPFAM" id="SSF55008">
    <property type="entry name" value="HMA, heavy metal-associated domain"/>
    <property type="match status" value="1"/>
</dbReference>
<evidence type="ECO:0000313" key="3">
    <source>
        <dbReference type="EMBL" id="MPN18900.1"/>
    </source>
</evidence>
<dbReference type="Pfam" id="PF00403">
    <property type="entry name" value="HMA"/>
    <property type="match status" value="1"/>
</dbReference>
<dbReference type="PROSITE" id="PS50846">
    <property type="entry name" value="HMA_2"/>
    <property type="match status" value="1"/>
</dbReference>
<keyword evidence="1" id="KW-0479">Metal-binding</keyword>
<dbReference type="AlphaFoldDB" id="A0A645FZ27"/>
<dbReference type="Gene3D" id="3.30.70.100">
    <property type="match status" value="1"/>
</dbReference>
<accession>A0A645FZ27</accession>
<dbReference type="InterPro" id="IPR036163">
    <property type="entry name" value="HMA_dom_sf"/>
</dbReference>
<comment type="caution">
    <text evidence="3">The sequence shown here is derived from an EMBL/GenBank/DDBJ whole genome shotgun (WGS) entry which is preliminary data.</text>
</comment>
<name>A0A645FZ27_9ZZZZ</name>
<dbReference type="GO" id="GO:0046872">
    <property type="term" value="F:metal ion binding"/>
    <property type="evidence" value="ECO:0007669"/>
    <property type="project" value="UniProtKB-KW"/>
</dbReference>
<proteinExistence type="predicted"/>
<dbReference type="FunFam" id="3.30.70.100:FF:000001">
    <property type="entry name" value="ATPase copper transporting beta"/>
    <property type="match status" value="1"/>
</dbReference>
<sequence length="78" mass="8795">MEVQLHVENMTCHNCSKTLRNALEPAEGVIGVVIKKPQKNVFVQFNPERISLNQILKIIAQKGYTAEIMHAKKSPEPL</sequence>
<protein>
    <recommendedName>
        <fullName evidence="2">HMA domain-containing protein</fullName>
    </recommendedName>
</protein>
<evidence type="ECO:0000259" key="2">
    <source>
        <dbReference type="PROSITE" id="PS50846"/>
    </source>
</evidence>
<feature type="domain" description="HMA" evidence="2">
    <location>
        <begin position="1"/>
        <end position="67"/>
    </location>
</feature>
<evidence type="ECO:0000256" key="1">
    <source>
        <dbReference type="ARBA" id="ARBA00022723"/>
    </source>
</evidence>
<gene>
    <name evidence="3" type="ORF">SDC9_166265</name>
</gene>
<organism evidence="3">
    <name type="scientific">bioreactor metagenome</name>
    <dbReference type="NCBI Taxonomy" id="1076179"/>
    <lineage>
        <taxon>unclassified sequences</taxon>
        <taxon>metagenomes</taxon>
        <taxon>ecological metagenomes</taxon>
    </lineage>
</organism>
<reference evidence="3" key="1">
    <citation type="submission" date="2019-08" db="EMBL/GenBank/DDBJ databases">
        <authorList>
            <person name="Kucharzyk K."/>
            <person name="Murdoch R.W."/>
            <person name="Higgins S."/>
            <person name="Loffler F."/>
        </authorList>
    </citation>
    <scope>NUCLEOTIDE SEQUENCE</scope>
</reference>